<keyword evidence="6" id="KW-0813">Transport</keyword>
<evidence type="ECO:0000256" key="7">
    <source>
        <dbReference type="ARBA" id="ARBA00022660"/>
    </source>
</evidence>
<feature type="transmembrane region" description="Helical" evidence="18">
    <location>
        <begin position="7"/>
        <end position="24"/>
    </location>
</feature>
<feature type="transmembrane region" description="Helical" evidence="18">
    <location>
        <begin position="59"/>
        <end position="78"/>
    </location>
</feature>
<protein>
    <recommendedName>
        <fullName evidence="5 18">NADH-ubiquinone oxidoreductase chain 2</fullName>
        <ecNumber evidence="4 18">7.1.1.2</ecNumber>
    </recommendedName>
</protein>
<dbReference type="Pfam" id="PF00361">
    <property type="entry name" value="Proton_antipo_M"/>
    <property type="match status" value="1"/>
</dbReference>
<dbReference type="InterPro" id="IPR003917">
    <property type="entry name" value="NADH_UbQ_OxRdtase_chain2"/>
</dbReference>
<feature type="transmembrane region" description="Helical" evidence="18">
    <location>
        <begin position="90"/>
        <end position="113"/>
    </location>
</feature>
<evidence type="ECO:0000256" key="3">
    <source>
        <dbReference type="ARBA" id="ARBA00007012"/>
    </source>
</evidence>
<evidence type="ECO:0000256" key="17">
    <source>
        <dbReference type="ARBA" id="ARBA00049551"/>
    </source>
</evidence>
<evidence type="ECO:0000256" key="10">
    <source>
        <dbReference type="ARBA" id="ARBA00022967"/>
    </source>
</evidence>
<keyword evidence="16 18" id="KW-0472">Membrane</keyword>
<comment type="catalytic activity">
    <reaction evidence="17 18">
        <text>a ubiquinone + NADH + 5 H(+)(in) = a ubiquinol + NAD(+) + 4 H(+)(out)</text>
        <dbReference type="Rhea" id="RHEA:29091"/>
        <dbReference type="Rhea" id="RHEA-COMP:9565"/>
        <dbReference type="Rhea" id="RHEA-COMP:9566"/>
        <dbReference type="ChEBI" id="CHEBI:15378"/>
        <dbReference type="ChEBI" id="CHEBI:16389"/>
        <dbReference type="ChEBI" id="CHEBI:17976"/>
        <dbReference type="ChEBI" id="CHEBI:57540"/>
        <dbReference type="ChEBI" id="CHEBI:57945"/>
        <dbReference type="EC" id="7.1.1.2"/>
    </reaction>
</comment>
<dbReference type="GO" id="GO:0005743">
    <property type="term" value="C:mitochondrial inner membrane"/>
    <property type="evidence" value="ECO:0007669"/>
    <property type="project" value="UniProtKB-SubCell"/>
</dbReference>
<evidence type="ECO:0000259" key="19">
    <source>
        <dbReference type="Pfam" id="PF00361"/>
    </source>
</evidence>
<comment type="function">
    <text evidence="1">Core subunit of the mitochondrial membrane respiratory chain NADH dehydrogenase (Complex I) that is believed to belong to the minimal assembly required for catalysis. Complex I functions in the transfer of electrons from NADH to the respiratory chain. The immediate electron acceptor for the enzyme is believed to be ubiquinone.</text>
</comment>
<evidence type="ECO:0000256" key="14">
    <source>
        <dbReference type="ARBA" id="ARBA00023075"/>
    </source>
</evidence>
<feature type="domain" description="NADH:quinone oxidoreductase/Mrp antiporter transmembrane" evidence="19">
    <location>
        <begin position="23"/>
        <end position="285"/>
    </location>
</feature>
<dbReference type="EMBL" id="MK614541">
    <property type="protein sequence ID" value="QIV24640.1"/>
    <property type="molecule type" value="Genomic_DNA"/>
</dbReference>
<evidence type="ECO:0000256" key="16">
    <source>
        <dbReference type="ARBA" id="ARBA00023136"/>
    </source>
</evidence>
<evidence type="ECO:0000256" key="18">
    <source>
        <dbReference type="RuleBase" id="RU003403"/>
    </source>
</evidence>
<dbReference type="GO" id="GO:0006120">
    <property type="term" value="P:mitochondrial electron transport, NADH to ubiquinone"/>
    <property type="evidence" value="ECO:0007669"/>
    <property type="project" value="InterPro"/>
</dbReference>
<evidence type="ECO:0000256" key="6">
    <source>
        <dbReference type="ARBA" id="ARBA00022448"/>
    </source>
</evidence>
<dbReference type="PANTHER" id="PTHR46552">
    <property type="entry name" value="NADH-UBIQUINONE OXIDOREDUCTASE CHAIN 2"/>
    <property type="match status" value="1"/>
</dbReference>
<keyword evidence="7 18" id="KW-0679">Respiratory chain</keyword>
<evidence type="ECO:0000256" key="8">
    <source>
        <dbReference type="ARBA" id="ARBA00022692"/>
    </source>
</evidence>
<evidence type="ECO:0000256" key="12">
    <source>
        <dbReference type="ARBA" id="ARBA00022989"/>
    </source>
</evidence>
<evidence type="ECO:0000256" key="2">
    <source>
        <dbReference type="ARBA" id="ARBA00004448"/>
    </source>
</evidence>
<evidence type="ECO:0000256" key="4">
    <source>
        <dbReference type="ARBA" id="ARBA00012944"/>
    </source>
</evidence>
<organism evidence="20">
    <name type="scientific">Brephilydia jejuna</name>
    <dbReference type="NCBI Taxonomy" id="2546586"/>
    <lineage>
        <taxon>Eukaryota</taxon>
        <taxon>Metazoa</taxon>
        <taxon>Ecdysozoa</taxon>
        <taxon>Arthropoda</taxon>
        <taxon>Hexapoda</taxon>
        <taxon>Insecta</taxon>
        <taxon>Pterygota</taxon>
        <taxon>Neoptera</taxon>
        <taxon>Endopterygota</taxon>
        <taxon>Coleoptera</taxon>
        <taxon>Polyphaga</taxon>
        <taxon>Cucujiformia</taxon>
        <taxon>Chrysomeloidea</taxon>
        <taxon>Cerambycidae</taxon>
        <taxon>Prioninae</taxon>
        <taxon>Macrotomini</taxon>
        <taxon>Brephilydia</taxon>
    </lineage>
</organism>
<evidence type="ECO:0000256" key="5">
    <source>
        <dbReference type="ARBA" id="ARBA00021008"/>
    </source>
</evidence>
<evidence type="ECO:0000256" key="15">
    <source>
        <dbReference type="ARBA" id="ARBA00023128"/>
    </source>
</evidence>
<feature type="transmembrane region" description="Helical" evidence="18">
    <location>
        <begin position="270"/>
        <end position="290"/>
    </location>
</feature>
<gene>
    <name evidence="20" type="primary">ND2</name>
</gene>
<reference evidence="20" key="1">
    <citation type="journal article" date="2020" name="Syst. Entomol.">
        <title>Museomics reveals extensive cryptic diversity of Australian prionine longhorn beetles with implications for their classification and conservation.</title>
        <authorList>
            <person name="Jin M."/>
            <person name="Zwick A."/>
            <person name="Slipinski A."/>
            <person name="Keyzer R."/>
            <person name="Pang H."/>
        </authorList>
    </citation>
    <scope>NUCLEOTIDE SEQUENCE</scope>
</reference>
<keyword evidence="10 18" id="KW-1278">Translocase</keyword>
<name>A0A6H0N3S7_9CUCU</name>
<proteinExistence type="inferred from homology"/>
<feature type="transmembrane region" description="Helical" evidence="18">
    <location>
        <begin position="148"/>
        <end position="167"/>
    </location>
</feature>
<dbReference type="PANTHER" id="PTHR46552:SF1">
    <property type="entry name" value="NADH-UBIQUINONE OXIDOREDUCTASE CHAIN 2"/>
    <property type="match status" value="1"/>
</dbReference>
<keyword evidence="14 18" id="KW-0830">Ubiquinone</keyword>
<feature type="transmembrane region" description="Helical" evidence="18">
    <location>
        <begin position="238"/>
        <end position="258"/>
    </location>
</feature>
<dbReference type="AlphaFoldDB" id="A0A6H0N3S7"/>
<accession>A0A6H0N3S7</accession>
<evidence type="ECO:0000256" key="13">
    <source>
        <dbReference type="ARBA" id="ARBA00023027"/>
    </source>
</evidence>
<dbReference type="PRINTS" id="PR01436">
    <property type="entry name" value="NADHDHGNASE2"/>
</dbReference>
<feature type="transmembrane region" description="Helical" evidence="18">
    <location>
        <begin position="120"/>
        <end position="142"/>
    </location>
</feature>
<evidence type="ECO:0000256" key="11">
    <source>
        <dbReference type="ARBA" id="ARBA00022982"/>
    </source>
</evidence>
<keyword evidence="12 18" id="KW-1133">Transmembrane helix</keyword>
<comment type="subcellular location">
    <subcellularLocation>
        <location evidence="2 18">Mitochondrion inner membrane</location>
        <topology evidence="2 18">Multi-pass membrane protein</topology>
    </subcellularLocation>
</comment>
<evidence type="ECO:0000256" key="1">
    <source>
        <dbReference type="ARBA" id="ARBA00003257"/>
    </source>
</evidence>
<dbReference type="GO" id="GO:0008137">
    <property type="term" value="F:NADH dehydrogenase (ubiquinone) activity"/>
    <property type="evidence" value="ECO:0007669"/>
    <property type="project" value="UniProtKB-EC"/>
</dbReference>
<comment type="function">
    <text evidence="18">Core subunit of the mitochondrial membrane respiratory chain NADH dehydrogenase (Complex I) which catalyzes electron transfer from NADH through the respiratory chain, using ubiquinone as an electron acceptor. Essential for the catalytic activity and assembly of complex I.</text>
</comment>
<geneLocation type="mitochondrion" evidence="20"/>
<evidence type="ECO:0000313" key="20">
    <source>
        <dbReference type="EMBL" id="QIV24640.1"/>
    </source>
</evidence>
<dbReference type="InterPro" id="IPR001750">
    <property type="entry name" value="ND/Mrp_TM"/>
</dbReference>
<keyword evidence="13 18" id="KW-0520">NAD</keyword>
<dbReference type="InterPro" id="IPR050175">
    <property type="entry name" value="Complex_I_Subunit_2"/>
</dbReference>
<keyword evidence="11 18" id="KW-0249">Electron transport</keyword>
<dbReference type="EC" id="7.1.1.2" evidence="4 18"/>
<keyword evidence="15 18" id="KW-0496">Mitochondrion</keyword>
<keyword evidence="8 18" id="KW-0812">Transmembrane</keyword>
<feature type="transmembrane region" description="Helical" evidence="18">
    <location>
        <begin position="197"/>
        <end position="217"/>
    </location>
</feature>
<feature type="transmembrane region" description="Helical" evidence="18">
    <location>
        <begin position="311"/>
        <end position="334"/>
    </location>
</feature>
<comment type="similarity">
    <text evidence="3 18">Belongs to the complex I subunit 2 family.</text>
</comment>
<sequence length="337" mass="38797">MMKFYKLLFMISLMIGSLIAISSYSWLSMWIGLEINLLSIIPLLSNSNNLYPSESALKYFITQAMASTILLFAIVSSINLNDFISTSLNHYWFMIFNSAILTKMGAAPFHAWFPEVMEGLSWMNCLIMLTWQKLAPMVILMYNMNMTTFLSAIIIFSTIISGILGLNQISLRKIMAYSSINHIGWMISSMLNSQTIWFMYFVIYTIITVNIIILFYYSNVFFLKQLFSSFNQNKTLKFFFVMNFLSLGGLPPFLGFFPKWLTINNLVENNFLVLSVILIISTLITLYFYLRVTFSTLVLNSKESIIKIPQLNMFVIVFSNFISLTGLIICTLTFNMI</sequence>
<keyword evidence="9 18" id="KW-0999">Mitochondrion inner membrane</keyword>
<evidence type="ECO:0000256" key="9">
    <source>
        <dbReference type="ARBA" id="ARBA00022792"/>
    </source>
</evidence>